<gene>
    <name evidence="1" type="ORF">N7532_000764</name>
</gene>
<name>A0A9W9G5T8_9EURO</name>
<keyword evidence="2" id="KW-1185">Reference proteome</keyword>
<dbReference type="Proteomes" id="UP001149074">
    <property type="component" value="Unassembled WGS sequence"/>
</dbReference>
<protein>
    <submittedName>
        <fullName evidence="1">Uncharacterized protein</fullName>
    </submittedName>
</protein>
<proteinExistence type="predicted"/>
<dbReference type="RefSeq" id="XP_056480492.1">
    <property type="nucleotide sequence ID" value="XM_056613268.1"/>
</dbReference>
<evidence type="ECO:0000313" key="2">
    <source>
        <dbReference type="Proteomes" id="UP001149074"/>
    </source>
</evidence>
<comment type="caution">
    <text evidence="1">The sequence shown here is derived from an EMBL/GenBank/DDBJ whole genome shotgun (WGS) entry which is preliminary data.</text>
</comment>
<organism evidence="1 2">
    <name type="scientific">Penicillium argentinense</name>
    <dbReference type="NCBI Taxonomy" id="1131581"/>
    <lineage>
        <taxon>Eukaryota</taxon>
        <taxon>Fungi</taxon>
        <taxon>Dikarya</taxon>
        <taxon>Ascomycota</taxon>
        <taxon>Pezizomycotina</taxon>
        <taxon>Eurotiomycetes</taxon>
        <taxon>Eurotiomycetidae</taxon>
        <taxon>Eurotiales</taxon>
        <taxon>Aspergillaceae</taxon>
        <taxon>Penicillium</taxon>
    </lineage>
</organism>
<dbReference type="AlphaFoldDB" id="A0A9W9G5T8"/>
<evidence type="ECO:0000313" key="1">
    <source>
        <dbReference type="EMBL" id="KAJ5112719.1"/>
    </source>
</evidence>
<reference evidence="1" key="2">
    <citation type="journal article" date="2023" name="IMA Fungus">
        <title>Comparative genomic study of the Penicillium genus elucidates a diverse pangenome and 15 lateral gene transfer events.</title>
        <authorList>
            <person name="Petersen C."/>
            <person name="Sorensen T."/>
            <person name="Nielsen M.R."/>
            <person name="Sondergaard T.E."/>
            <person name="Sorensen J.L."/>
            <person name="Fitzpatrick D.A."/>
            <person name="Frisvad J.C."/>
            <person name="Nielsen K.L."/>
        </authorList>
    </citation>
    <scope>NUCLEOTIDE SEQUENCE</scope>
    <source>
        <strain evidence="1">IBT 30761</strain>
    </source>
</reference>
<dbReference type="EMBL" id="JAPQKI010000001">
    <property type="protein sequence ID" value="KAJ5112719.1"/>
    <property type="molecule type" value="Genomic_DNA"/>
</dbReference>
<dbReference type="GeneID" id="81352247"/>
<sequence>MPNRFPVGCSWPTFPYRRTGCSTAGRDTENRADQLWSNADGLYAVRAAASHVEAAEQVAPEGAAPRAVDARNWRLDSTLPVQAMTEGRRRCRPNVGYRIGRPGRLRGIRFGLENVRIEMMHNRRIATPSSLPERMQPRIYSTDPNRSGNTISEILGNVWCPTM</sequence>
<accession>A0A9W9G5T8</accession>
<reference evidence="1" key="1">
    <citation type="submission" date="2022-11" db="EMBL/GenBank/DDBJ databases">
        <authorList>
            <person name="Petersen C."/>
        </authorList>
    </citation>
    <scope>NUCLEOTIDE SEQUENCE</scope>
    <source>
        <strain evidence="1">IBT 30761</strain>
    </source>
</reference>